<evidence type="ECO:0000313" key="5">
    <source>
        <dbReference type="EMBL" id="CAE2317842.1"/>
    </source>
</evidence>
<dbReference type="GO" id="GO:0044183">
    <property type="term" value="F:protein folding chaperone"/>
    <property type="evidence" value="ECO:0007669"/>
    <property type="project" value="TreeGrafter"/>
</dbReference>
<dbReference type="GO" id="GO:0051082">
    <property type="term" value="F:unfolded protein binding"/>
    <property type="evidence" value="ECO:0007669"/>
    <property type="project" value="TreeGrafter"/>
</dbReference>
<dbReference type="GO" id="GO:0005737">
    <property type="term" value="C:cytoplasm"/>
    <property type="evidence" value="ECO:0007669"/>
    <property type="project" value="TreeGrafter"/>
</dbReference>
<sequence>MILREGCARKQQEGWKGLRPWSERTLVLSSDSLKCYVRAGGSVEDSWPLETTEVSPSNKKVQRCCLEVKDLRGDVVSFFLFSSPNERNGWLEAILSAKHANHLRLQAPVPEVNPRTTSRPMPPPGPCSKGEERLDVVVMAEASGAAGNESSGVETSSSEEEDLPESAHGSRKEEEELPRECNPMAEDYYDVLGVDRTASDKEIRKAYRRAALKHHPDKNMKDREAAEIRFKRIAEAFEILGNSTSREGYDMRGPATEVKVQRTPEEVWKDMFGEDDLDTIFSEWDPVWGRKMSRYKQKWRGDIQQLRPNRFGMGWQVAATRNPRFGGRARTAQFHAPLDQGKQMTTRRVGGGLERVETENLVENGREVRVVKTTFIAINGASETSVQRFVRSNNGNFQEEASESGAARGR</sequence>
<dbReference type="SMART" id="SM00271">
    <property type="entry name" value="DnaJ"/>
    <property type="match status" value="1"/>
</dbReference>
<dbReference type="InterPro" id="IPR001623">
    <property type="entry name" value="DnaJ_domain"/>
</dbReference>
<evidence type="ECO:0000313" key="4">
    <source>
        <dbReference type="EMBL" id="CAE2317840.1"/>
    </source>
</evidence>
<feature type="domain" description="PH" evidence="2">
    <location>
        <begin position="1"/>
        <end position="99"/>
    </location>
</feature>
<feature type="region of interest" description="Disordered" evidence="1">
    <location>
        <begin position="111"/>
        <end position="130"/>
    </location>
</feature>
<dbReference type="InterPro" id="IPR011993">
    <property type="entry name" value="PH-like_dom_sf"/>
</dbReference>
<dbReference type="PANTHER" id="PTHR43948:SF10">
    <property type="entry name" value="MRJ, ISOFORM E"/>
    <property type="match status" value="1"/>
</dbReference>
<dbReference type="EMBL" id="HBKN01032538">
    <property type="protein sequence ID" value="CAE2317840.1"/>
    <property type="molecule type" value="Transcribed_RNA"/>
</dbReference>
<dbReference type="PRINTS" id="PR00625">
    <property type="entry name" value="JDOMAIN"/>
</dbReference>
<organism evidence="4">
    <name type="scientific">Guillardia theta</name>
    <name type="common">Cryptophyte</name>
    <name type="synonym">Cryptomonas phi</name>
    <dbReference type="NCBI Taxonomy" id="55529"/>
    <lineage>
        <taxon>Eukaryota</taxon>
        <taxon>Cryptophyceae</taxon>
        <taxon>Pyrenomonadales</taxon>
        <taxon>Geminigeraceae</taxon>
        <taxon>Guillardia</taxon>
    </lineage>
</organism>
<evidence type="ECO:0000256" key="1">
    <source>
        <dbReference type="SAM" id="MobiDB-lite"/>
    </source>
</evidence>
<dbReference type="PROSITE" id="PS00636">
    <property type="entry name" value="DNAJ_1"/>
    <property type="match status" value="1"/>
</dbReference>
<evidence type="ECO:0000259" key="3">
    <source>
        <dbReference type="PROSITE" id="PS50076"/>
    </source>
</evidence>
<dbReference type="Gene3D" id="1.10.287.110">
    <property type="entry name" value="DnaJ domain"/>
    <property type="match status" value="1"/>
</dbReference>
<evidence type="ECO:0000259" key="2">
    <source>
        <dbReference type="PROSITE" id="PS50003"/>
    </source>
</evidence>
<dbReference type="InterPro" id="IPR001849">
    <property type="entry name" value="PH_domain"/>
</dbReference>
<name>A0A6U6BWA9_GUITH</name>
<dbReference type="SUPFAM" id="SSF50729">
    <property type="entry name" value="PH domain-like"/>
    <property type="match status" value="1"/>
</dbReference>
<dbReference type="PROSITE" id="PS50076">
    <property type="entry name" value="DNAJ_2"/>
    <property type="match status" value="1"/>
</dbReference>
<protein>
    <recommendedName>
        <fullName evidence="6">J domain-containing protein</fullName>
    </recommendedName>
</protein>
<dbReference type="PROSITE" id="PS50003">
    <property type="entry name" value="PH_DOMAIN"/>
    <property type="match status" value="1"/>
</dbReference>
<dbReference type="EMBL" id="HBKN01032539">
    <property type="protein sequence ID" value="CAE2317842.1"/>
    <property type="molecule type" value="Transcribed_RNA"/>
</dbReference>
<dbReference type="AlphaFoldDB" id="A0A6U6BWA9"/>
<dbReference type="Gene3D" id="2.30.29.30">
    <property type="entry name" value="Pleckstrin-homology domain (PH domain)/Phosphotyrosine-binding domain (PTB)"/>
    <property type="match status" value="1"/>
</dbReference>
<feature type="region of interest" description="Disordered" evidence="1">
    <location>
        <begin position="143"/>
        <end position="183"/>
    </location>
</feature>
<dbReference type="SUPFAM" id="SSF46565">
    <property type="entry name" value="Chaperone J-domain"/>
    <property type="match status" value="1"/>
</dbReference>
<feature type="domain" description="J" evidence="3">
    <location>
        <begin position="187"/>
        <end position="253"/>
    </location>
</feature>
<dbReference type="Pfam" id="PF00226">
    <property type="entry name" value="DnaJ"/>
    <property type="match status" value="1"/>
</dbReference>
<accession>A0A6U6BWA9</accession>
<dbReference type="InterPro" id="IPR018253">
    <property type="entry name" value="DnaJ_domain_CS"/>
</dbReference>
<dbReference type="CDD" id="cd06257">
    <property type="entry name" value="DnaJ"/>
    <property type="match status" value="1"/>
</dbReference>
<evidence type="ECO:0008006" key="6">
    <source>
        <dbReference type="Google" id="ProtNLM"/>
    </source>
</evidence>
<dbReference type="PANTHER" id="PTHR43948">
    <property type="entry name" value="DNAJ HOMOLOG SUBFAMILY B"/>
    <property type="match status" value="1"/>
</dbReference>
<feature type="compositionally biased region" description="Low complexity" evidence="1">
    <location>
        <begin position="143"/>
        <end position="156"/>
    </location>
</feature>
<dbReference type="CDD" id="cd00821">
    <property type="entry name" value="PH"/>
    <property type="match status" value="1"/>
</dbReference>
<dbReference type="GO" id="GO:0051087">
    <property type="term" value="F:protein-folding chaperone binding"/>
    <property type="evidence" value="ECO:0007669"/>
    <property type="project" value="TreeGrafter"/>
</dbReference>
<dbReference type="InterPro" id="IPR036869">
    <property type="entry name" value="J_dom_sf"/>
</dbReference>
<reference evidence="4" key="1">
    <citation type="submission" date="2021-01" db="EMBL/GenBank/DDBJ databases">
        <authorList>
            <person name="Corre E."/>
            <person name="Pelletier E."/>
            <person name="Niang G."/>
            <person name="Scheremetjew M."/>
            <person name="Finn R."/>
            <person name="Kale V."/>
            <person name="Holt S."/>
            <person name="Cochrane G."/>
            <person name="Meng A."/>
            <person name="Brown T."/>
            <person name="Cohen L."/>
        </authorList>
    </citation>
    <scope>NUCLEOTIDE SEQUENCE</scope>
    <source>
        <strain evidence="4">CCMP 2712</strain>
    </source>
</reference>
<proteinExistence type="predicted"/>
<dbReference type="SMART" id="SM00233">
    <property type="entry name" value="PH"/>
    <property type="match status" value="1"/>
</dbReference>
<gene>
    <name evidence="4" type="ORF">GTHE00462_LOCUS25356</name>
    <name evidence="5" type="ORF">GTHE00462_LOCUS25357</name>
</gene>